<dbReference type="InterPro" id="IPR011006">
    <property type="entry name" value="CheY-like_superfamily"/>
</dbReference>
<dbReference type="Gene3D" id="3.40.50.2300">
    <property type="match status" value="1"/>
</dbReference>
<proteinExistence type="predicted"/>
<evidence type="ECO:0000256" key="2">
    <source>
        <dbReference type="SAM" id="MobiDB-lite"/>
    </source>
</evidence>
<dbReference type="PANTHER" id="PTHR43874:SF7">
    <property type="entry name" value="TWO-COMPONENT RESPONSE REGULATOR ARR10"/>
    <property type="match status" value="1"/>
</dbReference>
<dbReference type="SUPFAM" id="SSF52172">
    <property type="entry name" value="CheY-like"/>
    <property type="match status" value="1"/>
</dbReference>
<evidence type="ECO:0008006" key="5">
    <source>
        <dbReference type="Google" id="ProtNLM"/>
    </source>
</evidence>
<name>A0AAQ3K1I9_9LILI</name>
<protein>
    <recommendedName>
        <fullName evidence="5">Response regulatory domain-containing protein</fullName>
    </recommendedName>
</protein>
<dbReference type="GO" id="GO:0009736">
    <property type="term" value="P:cytokinin-activated signaling pathway"/>
    <property type="evidence" value="ECO:0007669"/>
    <property type="project" value="InterPro"/>
</dbReference>
<sequence>MQIFPIFLADESLTQLSSFFSASIEARRCPPLNPFPLPSSSSSFSLHSRDHQEEEDADVWFCIDDDEVTCIHSNIAALSKPISKMNSRSPSPSSNRKNAVLFANGETQTVMKGITHGACNYLLKPMRIEELRNIWHHVIRKKKSKRRCHNDLNSKQNGEKAQITNSDDGQGVADHNGKVNKRKDQNEDDEDESEDNMQESEDSSTQKKA</sequence>
<keyword evidence="1" id="KW-0902">Two-component regulatory system</keyword>
<dbReference type="GO" id="GO:0000160">
    <property type="term" value="P:phosphorelay signal transduction system"/>
    <property type="evidence" value="ECO:0007669"/>
    <property type="project" value="UniProtKB-KW"/>
</dbReference>
<dbReference type="Proteomes" id="UP001327560">
    <property type="component" value="Chromosome 2"/>
</dbReference>
<accession>A0AAQ3K1I9</accession>
<evidence type="ECO:0000313" key="3">
    <source>
        <dbReference type="EMBL" id="WOK97730.1"/>
    </source>
</evidence>
<reference evidence="3 4" key="1">
    <citation type="submission" date="2023-10" db="EMBL/GenBank/DDBJ databases">
        <title>Chromosome-scale genome assembly provides insights into flower coloration mechanisms of Canna indica.</title>
        <authorList>
            <person name="Li C."/>
        </authorList>
    </citation>
    <scope>NUCLEOTIDE SEQUENCE [LARGE SCALE GENOMIC DNA]</scope>
    <source>
        <tissue evidence="3">Flower</tissue>
    </source>
</reference>
<dbReference type="EMBL" id="CP136891">
    <property type="protein sequence ID" value="WOK97730.1"/>
    <property type="molecule type" value="Genomic_DNA"/>
</dbReference>
<dbReference type="AlphaFoldDB" id="A0AAQ3K1I9"/>
<evidence type="ECO:0000313" key="4">
    <source>
        <dbReference type="Proteomes" id="UP001327560"/>
    </source>
</evidence>
<feature type="region of interest" description="Disordered" evidence="2">
    <location>
        <begin position="142"/>
        <end position="209"/>
    </location>
</feature>
<keyword evidence="4" id="KW-1185">Reference proteome</keyword>
<feature type="compositionally biased region" description="Acidic residues" evidence="2">
    <location>
        <begin position="186"/>
        <end position="202"/>
    </location>
</feature>
<organism evidence="3 4">
    <name type="scientific">Canna indica</name>
    <name type="common">Indian-shot</name>
    <dbReference type="NCBI Taxonomy" id="4628"/>
    <lineage>
        <taxon>Eukaryota</taxon>
        <taxon>Viridiplantae</taxon>
        <taxon>Streptophyta</taxon>
        <taxon>Embryophyta</taxon>
        <taxon>Tracheophyta</taxon>
        <taxon>Spermatophyta</taxon>
        <taxon>Magnoliopsida</taxon>
        <taxon>Liliopsida</taxon>
        <taxon>Zingiberales</taxon>
        <taxon>Cannaceae</taxon>
        <taxon>Canna</taxon>
    </lineage>
</organism>
<dbReference type="PANTHER" id="PTHR43874">
    <property type="entry name" value="TWO-COMPONENT RESPONSE REGULATOR"/>
    <property type="match status" value="1"/>
</dbReference>
<evidence type="ECO:0000256" key="1">
    <source>
        <dbReference type="ARBA" id="ARBA00023012"/>
    </source>
</evidence>
<gene>
    <name evidence="3" type="ORF">Cni_G06438</name>
</gene>
<dbReference type="InterPro" id="IPR045279">
    <property type="entry name" value="ARR-like"/>
</dbReference>